<keyword evidence="2" id="KW-1185">Reference proteome</keyword>
<dbReference type="Proteomes" id="UP001283361">
    <property type="component" value="Unassembled WGS sequence"/>
</dbReference>
<name>A0AAE0YV05_9GAST</name>
<gene>
    <name evidence="1" type="ORF">RRG08_000211</name>
</gene>
<evidence type="ECO:0000313" key="1">
    <source>
        <dbReference type="EMBL" id="KAK3757704.1"/>
    </source>
</evidence>
<dbReference type="EMBL" id="JAWDGP010005352">
    <property type="protein sequence ID" value="KAK3757704.1"/>
    <property type="molecule type" value="Genomic_DNA"/>
</dbReference>
<organism evidence="1 2">
    <name type="scientific">Elysia crispata</name>
    <name type="common">lettuce slug</name>
    <dbReference type="NCBI Taxonomy" id="231223"/>
    <lineage>
        <taxon>Eukaryota</taxon>
        <taxon>Metazoa</taxon>
        <taxon>Spiralia</taxon>
        <taxon>Lophotrochozoa</taxon>
        <taxon>Mollusca</taxon>
        <taxon>Gastropoda</taxon>
        <taxon>Heterobranchia</taxon>
        <taxon>Euthyneura</taxon>
        <taxon>Panpulmonata</taxon>
        <taxon>Sacoglossa</taxon>
        <taxon>Placobranchoidea</taxon>
        <taxon>Plakobranchidae</taxon>
        <taxon>Elysia</taxon>
    </lineage>
</organism>
<sequence>MKLEVQVVLQSITPLLQSISISQLPQFVSFQTALLLNHFFALQHCKRSHSQGSLNHVEGREINSCSLRAREKKEGPKKFENLSLEKRQSPLLRAVCRPHVALGTGLISSAKLRDFNDFDETILDSTLSLDVIQYF</sequence>
<evidence type="ECO:0000313" key="2">
    <source>
        <dbReference type="Proteomes" id="UP001283361"/>
    </source>
</evidence>
<proteinExistence type="predicted"/>
<dbReference type="AlphaFoldDB" id="A0AAE0YV05"/>
<comment type="caution">
    <text evidence="1">The sequence shown here is derived from an EMBL/GenBank/DDBJ whole genome shotgun (WGS) entry which is preliminary data.</text>
</comment>
<accession>A0AAE0YV05</accession>
<protein>
    <submittedName>
        <fullName evidence="1">Uncharacterized protein</fullName>
    </submittedName>
</protein>
<reference evidence="1" key="1">
    <citation type="journal article" date="2023" name="G3 (Bethesda)">
        <title>A reference genome for the long-term kleptoplast-retaining sea slug Elysia crispata morphotype clarki.</title>
        <authorList>
            <person name="Eastman K.E."/>
            <person name="Pendleton A.L."/>
            <person name="Shaikh M.A."/>
            <person name="Suttiyut T."/>
            <person name="Ogas R."/>
            <person name="Tomko P."/>
            <person name="Gavelis G."/>
            <person name="Widhalm J.R."/>
            <person name="Wisecaver J.H."/>
        </authorList>
    </citation>
    <scope>NUCLEOTIDE SEQUENCE</scope>
    <source>
        <strain evidence="1">ECLA1</strain>
    </source>
</reference>